<name>A0A0A0BY64_9CELL</name>
<organism evidence="3 4">
    <name type="scientific">Cellulomonas carbonis T26</name>
    <dbReference type="NCBI Taxonomy" id="947969"/>
    <lineage>
        <taxon>Bacteria</taxon>
        <taxon>Bacillati</taxon>
        <taxon>Actinomycetota</taxon>
        <taxon>Actinomycetes</taxon>
        <taxon>Micrococcales</taxon>
        <taxon>Cellulomonadaceae</taxon>
        <taxon>Cellulomonas</taxon>
    </lineage>
</organism>
<dbReference type="Proteomes" id="UP000029839">
    <property type="component" value="Unassembled WGS sequence"/>
</dbReference>
<dbReference type="EMBL" id="AXCY01000008">
    <property type="protein sequence ID" value="KGM12114.1"/>
    <property type="molecule type" value="Genomic_DNA"/>
</dbReference>
<gene>
    <name evidence="3" type="ORF">N868_01705</name>
</gene>
<keyword evidence="1" id="KW-0472">Membrane</keyword>
<accession>A0A0A0BY64</accession>
<dbReference type="PANTHER" id="PTHR34351:SF1">
    <property type="entry name" value="SLR1927 PROTEIN"/>
    <property type="match status" value="1"/>
</dbReference>
<dbReference type="RefSeq" id="WP_043603058.1">
    <property type="nucleotide sequence ID" value="NZ_AXCY01000008.1"/>
</dbReference>
<feature type="transmembrane region" description="Helical" evidence="1">
    <location>
        <begin position="12"/>
        <end position="31"/>
    </location>
</feature>
<feature type="domain" description="DUF58" evidence="2">
    <location>
        <begin position="208"/>
        <end position="359"/>
    </location>
</feature>
<sequence>MAARATRLTPRGLGLLGGGVGLLVLGVLAGVTALVQVGALLLLTVGVSTALLVLTARHHARGGLTLTRRILPHPVEEGSAATVEVELLATRSGRTAPRVDRLTIAERASRELSDGGPLRARVRRSRERLRLDYPITPVRRGRWPVGPVQLSREDLFGVAHWSGPVGEPALVAVRPAISRLALSSSALASDVDRAALGARSPAADDTSLRDYRSGDDLRRVHWRSSARRGQLVVRQDERSGRRPATVVLDLPQHGPTGEWSIRVAASVAVGLAEAGHHVRLLGGDVLGVVPDHHRAGTGTAAAESLLDQTVDLSMPHSPGQRLSWLATAVDTLHADGGGAELVFAVVGELEPGVLASLARTGEVTHGWAMVRTSETGEAVASPDAQRTAERLRRAGWTVCLVRPGEDVATCWQRLLTADDRVVVAR</sequence>
<proteinExistence type="predicted"/>
<dbReference type="PANTHER" id="PTHR34351">
    <property type="entry name" value="SLR1927 PROTEIN-RELATED"/>
    <property type="match status" value="1"/>
</dbReference>
<dbReference type="AlphaFoldDB" id="A0A0A0BY64"/>
<evidence type="ECO:0000313" key="3">
    <source>
        <dbReference type="EMBL" id="KGM12114.1"/>
    </source>
</evidence>
<keyword evidence="1" id="KW-0812">Transmembrane</keyword>
<dbReference type="OrthoDB" id="9812729at2"/>
<reference evidence="3 4" key="2">
    <citation type="journal article" date="2015" name="Stand. Genomic Sci.">
        <title>Draft genome sequence of Cellulomonas carbonis T26(T) and comparative analysis of six Cellulomonas genomes.</title>
        <authorList>
            <person name="Zhuang W."/>
            <person name="Zhang S."/>
            <person name="Xia X."/>
            <person name="Wang G."/>
        </authorList>
    </citation>
    <scope>NUCLEOTIDE SEQUENCE [LARGE SCALE GENOMIC DNA]</scope>
    <source>
        <strain evidence="3 4">T26</strain>
    </source>
</reference>
<dbReference type="Pfam" id="PF01882">
    <property type="entry name" value="DUF58"/>
    <property type="match status" value="1"/>
</dbReference>
<keyword evidence="4" id="KW-1185">Reference proteome</keyword>
<evidence type="ECO:0000259" key="2">
    <source>
        <dbReference type="Pfam" id="PF01882"/>
    </source>
</evidence>
<protein>
    <submittedName>
        <fullName evidence="3">Membrane protein</fullName>
    </submittedName>
</protein>
<comment type="caution">
    <text evidence="3">The sequence shown here is derived from an EMBL/GenBank/DDBJ whole genome shotgun (WGS) entry which is preliminary data.</text>
</comment>
<keyword evidence="1" id="KW-1133">Transmembrane helix</keyword>
<evidence type="ECO:0000256" key="1">
    <source>
        <dbReference type="SAM" id="Phobius"/>
    </source>
</evidence>
<reference evidence="3 4" key="1">
    <citation type="submission" date="2013-08" db="EMBL/GenBank/DDBJ databases">
        <title>Genome sequencing of Cellulomonas carbonis T26.</title>
        <authorList>
            <person name="Chen F."/>
            <person name="Li Y."/>
            <person name="Wang G."/>
        </authorList>
    </citation>
    <scope>NUCLEOTIDE SEQUENCE [LARGE SCALE GENOMIC DNA]</scope>
    <source>
        <strain evidence="3 4">T26</strain>
    </source>
</reference>
<dbReference type="InterPro" id="IPR002881">
    <property type="entry name" value="DUF58"/>
</dbReference>
<evidence type="ECO:0000313" key="4">
    <source>
        <dbReference type="Proteomes" id="UP000029839"/>
    </source>
</evidence>